<proteinExistence type="predicted"/>
<evidence type="ECO:0000313" key="1">
    <source>
        <dbReference type="EMBL" id="KAI4862846.1"/>
    </source>
</evidence>
<dbReference type="EMBL" id="MU393517">
    <property type="protein sequence ID" value="KAI4862846.1"/>
    <property type="molecule type" value="Genomic_DNA"/>
</dbReference>
<accession>A0ACB9YUJ2</accession>
<name>A0ACB9YUJ2_9PEZI</name>
<protein>
    <submittedName>
        <fullName evidence="1">Uncharacterized protein</fullName>
    </submittedName>
</protein>
<gene>
    <name evidence="1" type="ORF">F4820DRAFT_472054</name>
</gene>
<dbReference type="Proteomes" id="UP001497700">
    <property type="component" value="Unassembled WGS sequence"/>
</dbReference>
<evidence type="ECO:0000313" key="2">
    <source>
        <dbReference type="Proteomes" id="UP001497700"/>
    </source>
</evidence>
<organism evidence="1 2">
    <name type="scientific">Hypoxylon rubiginosum</name>
    <dbReference type="NCBI Taxonomy" id="110542"/>
    <lineage>
        <taxon>Eukaryota</taxon>
        <taxon>Fungi</taxon>
        <taxon>Dikarya</taxon>
        <taxon>Ascomycota</taxon>
        <taxon>Pezizomycotina</taxon>
        <taxon>Sordariomycetes</taxon>
        <taxon>Xylariomycetidae</taxon>
        <taxon>Xylariales</taxon>
        <taxon>Hypoxylaceae</taxon>
        <taxon>Hypoxylon</taxon>
    </lineage>
</organism>
<comment type="caution">
    <text evidence="1">The sequence shown here is derived from an EMBL/GenBank/DDBJ whole genome shotgun (WGS) entry which is preliminary data.</text>
</comment>
<reference evidence="1 2" key="1">
    <citation type="journal article" date="2022" name="New Phytol.">
        <title>Ecological generalism drives hyperdiversity of secondary metabolite gene clusters in xylarialean endophytes.</title>
        <authorList>
            <person name="Franco M.E.E."/>
            <person name="Wisecaver J.H."/>
            <person name="Arnold A.E."/>
            <person name="Ju Y.M."/>
            <person name="Slot J.C."/>
            <person name="Ahrendt S."/>
            <person name="Moore L.P."/>
            <person name="Eastman K.E."/>
            <person name="Scott K."/>
            <person name="Konkel Z."/>
            <person name="Mondo S.J."/>
            <person name="Kuo A."/>
            <person name="Hayes R.D."/>
            <person name="Haridas S."/>
            <person name="Andreopoulos B."/>
            <person name="Riley R."/>
            <person name="LaButti K."/>
            <person name="Pangilinan J."/>
            <person name="Lipzen A."/>
            <person name="Amirebrahimi M."/>
            <person name="Yan J."/>
            <person name="Adam C."/>
            <person name="Keymanesh K."/>
            <person name="Ng V."/>
            <person name="Louie K."/>
            <person name="Northen T."/>
            <person name="Drula E."/>
            <person name="Henrissat B."/>
            <person name="Hsieh H.M."/>
            <person name="Youens-Clark K."/>
            <person name="Lutzoni F."/>
            <person name="Miadlikowska J."/>
            <person name="Eastwood D.C."/>
            <person name="Hamelin R.C."/>
            <person name="Grigoriev I.V."/>
            <person name="U'Ren J.M."/>
        </authorList>
    </citation>
    <scope>NUCLEOTIDE SEQUENCE [LARGE SCALE GENOMIC DNA]</scope>
    <source>
        <strain evidence="1 2">CBS 119005</strain>
    </source>
</reference>
<sequence>MKYAIAAAVLVTIVSAQSLSDIPQCALPCIDDARTSSTNCATDDYACICSNKDVLTAAATGCILQACGADVAAGQVLPAVNSFCDAVESGSNGSSTSSGATVSSTVTATPTDVSSTTASQTVTNTSITSLISATSTSTLTSNSTTTSSLSLSSASNTPTSPPTAGAASAVGSLAMLAFCFAIAL</sequence>
<keyword evidence="2" id="KW-1185">Reference proteome</keyword>